<name>A0ABR0CC33_PURLI</name>
<accession>A0ABR0CC33</accession>
<protein>
    <submittedName>
        <fullName evidence="2">Uncharacterized protein</fullName>
    </submittedName>
</protein>
<reference evidence="2 3" key="1">
    <citation type="journal article" date="2024" name="Microbiol. Resour. Announc.">
        <title>Genome annotations for the ascomycete fungi Trichoderma harzianum, Trichoderma aggressivum, and Purpureocillium lilacinum.</title>
        <authorList>
            <person name="Beijen E.P.W."/>
            <person name="Ohm R.A."/>
        </authorList>
    </citation>
    <scope>NUCLEOTIDE SEQUENCE [LARGE SCALE GENOMIC DNA]</scope>
    <source>
        <strain evidence="2 3">CBS 150709</strain>
    </source>
</reference>
<evidence type="ECO:0000256" key="1">
    <source>
        <dbReference type="SAM" id="MobiDB-lite"/>
    </source>
</evidence>
<keyword evidence="3" id="KW-1185">Reference proteome</keyword>
<feature type="region of interest" description="Disordered" evidence="1">
    <location>
        <begin position="83"/>
        <end position="142"/>
    </location>
</feature>
<gene>
    <name evidence="2" type="ORF">Purlil1_2044</name>
</gene>
<evidence type="ECO:0000313" key="3">
    <source>
        <dbReference type="Proteomes" id="UP001287286"/>
    </source>
</evidence>
<feature type="compositionally biased region" description="Basic and acidic residues" evidence="1">
    <location>
        <begin position="128"/>
        <end position="137"/>
    </location>
</feature>
<sequence length="227" mass="24456">MPPSQDGFGHDRIATRRVGHLSVPRARGSQAHPPAISASNVPGMGRFDADGHERLSELAVSPHARNSYVAHIILTTMMSGIPPCPRQNPDARPSPYLRLPPVNRKQPPRDYSAMEQQHFPRRRPPARTGEEGGRGDPRNPLLSHPVGLMGCAAYQTRNLVVPRGPEVSVSATSGNAGHAEAEMWWAFALFAKDTTGGSQTGRASGAKMFEDPLAAMHAAQGFTAMMD</sequence>
<evidence type="ECO:0000313" key="2">
    <source>
        <dbReference type="EMBL" id="KAK4093710.1"/>
    </source>
</evidence>
<proteinExistence type="predicted"/>
<comment type="caution">
    <text evidence="2">The sequence shown here is derived from an EMBL/GenBank/DDBJ whole genome shotgun (WGS) entry which is preliminary data.</text>
</comment>
<feature type="region of interest" description="Disordered" evidence="1">
    <location>
        <begin position="23"/>
        <end position="49"/>
    </location>
</feature>
<organism evidence="2 3">
    <name type="scientific">Purpureocillium lilacinum</name>
    <name type="common">Paecilomyces lilacinus</name>
    <dbReference type="NCBI Taxonomy" id="33203"/>
    <lineage>
        <taxon>Eukaryota</taxon>
        <taxon>Fungi</taxon>
        <taxon>Dikarya</taxon>
        <taxon>Ascomycota</taxon>
        <taxon>Pezizomycotina</taxon>
        <taxon>Sordariomycetes</taxon>
        <taxon>Hypocreomycetidae</taxon>
        <taxon>Hypocreales</taxon>
        <taxon>Ophiocordycipitaceae</taxon>
        <taxon>Purpureocillium</taxon>
    </lineage>
</organism>
<dbReference type="Proteomes" id="UP001287286">
    <property type="component" value="Unassembled WGS sequence"/>
</dbReference>
<dbReference type="EMBL" id="JAWRVI010000005">
    <property type="protein sequence ID" value="KAK4093710.1"/>
    <property type="molecule type" value="Genomic_DNA"/>
</dbReference>